<gene>
    <name evidence="1" type="ordered locus">Mvol_0976</name>
</gene>
<protein>
    <submittedName>
        <fullName evidence="1">Uncharacterized protein</fullName>
    </submittedName>
</protein>
<keyword evidence="2" id="KW-1185">Reference proteome</keyword>
<sequence>MQKNTKKESNMIEKRNNEESFFEKIMVKLSKSVINASCGSCGNCKLKEQCPSRNSKEEDSD</sequence>
<dbReference type="AlphaFoldDB" id="D7DU23"/>
<dbReference type="OrthoDB" id="376792at2157"/>
<evidence type="ECO:0000313" key="2">
    <source>
        <dbReference type="Proteomes" id="UP000007722"/>
    </source>
</evidence>
<dbReference type="EMBL" id="CP002057">
    <property type="protein sequence ID" value="ADI36633.1"/>
    <property type="molecule type" value="Genomic_DNA"/>
</dbReference>
<accession>D7DU23</accession>
<dbReference type="InParanoid" id="D7DU23"/>
<reference evidence="1 2" key="1">
    <citation type="submission" date="2010-05" db="EMBL/GenBank/DDBJ databases">
        <title>Complete sequence of Methanococcus voltae A3.</title>
        <authorList>
            <consortium name="US DOE Joint Genome Institute"/>
            <person name="Lucas S."/>
            <person name="Copeland A."/>
            <person name="Lapidus A."/>
            <person name="Cheng J.-F."/>
            <person name="Bruce D."/>
            <person name="Goodwin L."/>
            <person name="Pitluck S."/>
            <person name="Lowry S."/>
            <person name="Clum A."/>
            <person name="Land M."/>
            <person name="Hauser L."/>
            <person name="Kyrpides N."/>
            <person name="Mikhailova N."/>
            <person name="Whitman W.B."/>
            <person name="Woyke T."/>
        </authorList>
    </citation>
    <scope>NUCLEOTIDE SEQUENCE [LARGE SCALE GENOMIC DNA]</scope>
    <source>
        <strain evidence="2">ATCC BAA-1334 / A3</strain>
    </source>
</reference>
<evidence type="ECO:0000313" key="1">
    <source>
        <dbReference type="EMBL" id="ADI36633.1"/>
    </source>
</evidence>
<dbReference type="KEGG" id="mvo:Mvol_0976"/>
<proteinExistence type="predicted"/>
<organism evidence="1 2">
    <name type="scientific">Methanococcus voltae (strain ATCC BAA-1334 / A3)</name>
    <dbReference type="NCBI Taxonomy" id="456320"/>
    <lineage>
        <taxon>Archaea</taxon>
        <taxon>Methanobacteriati</taxon>
        <taxon>Methanobacteriota</taxon>
        <taxon>Methanomada group</taxon>
        <taxon>Methanococci</taxon>
        <taxon>Methanococcales</taxon>
        <taxon>Methanococcaceae</taxon>
        <taxon>Methanococcus</taxon>
    </lineage>
</organism>
<dbReference type="HOGENOM" id="CLU_2911584_0_0_2"/>
<name>D7DU23_METV3</name>
<dbReference type="Proteomes" id="UP000007722">
    <property type="component" value="Chromosome"/>
</dbReference>